<proteinExistence type="predicted"/>
<accession>A0A327VGR2</accession>
<gene>
    <name evidence="5" type="ORF">CLV59_1161</name>
</gene>
<keyword evidence="2" id="KW-0596">Phosphopantetheine</keyword>
<dbReference type="InterPro" id="IPR006162">
    <property type="entry name" value="Ppantetheine_attach_site"/>
</dbReference>
<comment type="cofactor">
    <cofactor evidence="1">
        <name>pantetheine 4'-phosphate</name>
        <dbReference type="ChEBI" id="CHEBI:47942"/>
    </cofactor>
</comment>
<dbReference type="SUPFAM" id="SSF47336">
    <property type="entry name" value="ACP-like"/>
    <property type="match status" value="1"/>
</dbReference>
<feature type="non-terminal residue" evidence="5">
    <location>
        <position position="1"/>
    </location>
</feature>
<name>A0A327VGR2_9BACT</name>
<dbReference type="FunFam" id="1.10.1200.10:FF:000005">
    <property type="entry name" value="Nonribosomal peptide synthetase 1"/>
    <property type="match status" value="1"/>
</dbReference>
<comment type="caution">
    <text evidence="5">The sequence shown here is derived from an EMBL/GenBank/DDBJ whole genome shotgun (WGS) entry which is preliminary data.</text>
</comment>
<dbReference type="EMBL" id="QLMA01000016">
    <property type="protein sequence ID" value="RAJ72774.1"/>
    <property type="molecule type" value="Genomic_DNA"/>
</dbReference>
<keyword evidence="6" id="KW-1185">Reference proteome</keyword>
<dbReference type="GO" id="GO:0031177">
    <property type="term" value="F:phosphopantetheine binding"/>
    <property type="evidence" value="ECO:0007669"/>
    <property type="project" value="TreeGrafter"/>
</dbReference>
<keyword evidence="3" id="KW-0597">Phosphoprotein</keyword>
<evidence type="ECO:0000256" key="3">
    <source>
        <dbReference type="ARBA" id="ARBA00022553"/>
    </source>
</evidence>
<dbReference type="Gene3D" id="1.10.1200.10">
    <property type="entry name" value="ACP-like"/>
    <property type="match status" value="1"/>
</dbReference>
<reference evidence="5 6" key="1">
    <citation type="submission" date="2018-06" db="EMBL/GenBank/DDBJ databases">
        <title>Genomic Encyclopedia of Archaeal and Bacterial Type Strains, Phase II (KMG-II): from individual species to whole genera.</title>
        <authorList>
            <person name="Goeker M."/>
        </authorList>
    </citation>
    <scope>NUCLEOTIDE SEQUENCE [LARGE SCALE GENOMIC DNA]</scope>
    <source>
        <strain evidence="5 6">DSM 29821</strain>
    </source>
</reference>
<evidence type="ECO:0000313" key="5">
    <source>
        <dbReference type="EMBL" id="RAJ72774.1"/>
    </source>
</evidence>
<dbReference type="GO" id="GO:0044550">
    <property type="term" value="P:secondary metabolite biosynthetic process"/>
    <property type="evidence" value="ECO:0007669"/>
    <property type="project" value="TreeGrafter"/>
</dbReference>
<dbReference type="Proteomes" id="UP000249819">
    <property type="component" value="Unassembled WGS sequence"/>
</dbReference>
<dbReference type="Gene3D" id="3.40.50.720">
    <property type="entry name" value="NAD(P)-binding Rossmann-like Domain"/>
    <property type="match status" value="1"/>
</dbReference>
<evidence type="ECO:0000256" key="1">
    <source>
        <dbReference type="ARBA" id="ARBA00001957"/>
    </source>
</evidence>
<evidence type="ECO:0000259" key="4">
    <source>
        <dbReference type="PROSITE" id="PS50075"/>
    </source>
</evidence>
<feature type="domain" description="Carrier" evidence="4">
    <location>
        <begin position="129"/>
        <end position="204"/>
    </location>
</feature>
<dbReference type="InterPro" id="IPR036736">
    <property type="entry name" value="ACP-like_sf"/>
</dbReference>
<evidence type="ECO:0000313" key="6">
    <source>
        <dbReference type="Proteomes" id="UP000249819"/>
    </source>
</evidence>
<dbReference type="Pfam" id="PF00550">
    <property type="entry name" value="PP-binding"/>
    <property type="match status" value="1"/>
</dbReference>
<organism evidence="5 6">
    <name type="scientific">Chitinophaga dinghuensis</name>
    <dbReference type="NCBI Taxonomy" id="1539050"/>
    <lineage>
        <taxon>Bacteria</taxon>
        <taxon>Pseudomonadati</taxon>
        <taxon>Bacteroidota</taxon>
        <taxon>Chitinophagia</taxon>
        <taxon>Chitinophagales</taxon>
        <taxon>Chitinophagaceae</taxon>
        <taxon>Chitinophaga</taxon>
    </lineage>
</organism>
<dbReference type="GO" id="GO:0043041">
    <property type="term" value="P:amino acid activation for nonribosomal peptide biosynthetic process"/>
    <property type="evidence" value="ECO:0007669"/>
    <property type="project" value="TreeGrafter"/>
</dbReference>
<dbReference type="PROSITE" id="PS00012">
    <property type="entry name" value="PHOSPHOPANTETHEINE"/>
    <property type="match status" value="1"/>
</dbReference>
<dbReference type="RefSeq" id="WP_211324047.1">
    <property type="nucleotide sequence ID" value="NZ_QLMA01000016.1"/>
</dbReference>
<dbReference type="AlphaFoldDB" id="A0A327VGR2"/>
<dbReference type="PANTHER" id="PTHR45527:SF1">
    <property type="entry name" value="FATTY ACID SYNTHASE"/>
    <property type="match status" value="1"/>
</dbReference>
<dbReference type="PROSITE" id="PS50075">
    <property type="entry name" value="CARRIER"/>
    <property type="match status" value="1"/>
</dbReference>
<dbReference type="InterPro" id="IPR009081">
    <property type="entry name" value="PP-bd_ACP"/>
</dbReference>
<dbReference type="GO" id="GO:0005829">
    <property type="term" value="C:cytosol"/>
    <property type="evidence" value="ECO:0007669"/>
    <property type="project" value="TreeGrafter"/>
</dbReference>
<dbReference type="PANTHER" id="PTHR45527">
    <property type="entry name" value="NONRIBOSOMAL PEPTIDE SYNTHETASE"/>
    <property type="match status" value="1"/>
</dbReference>
<sequence>SSLSSVLGGLGFSAYASANIFMDHFLLRQQDSGIRWRSVCLGGMAFSAAQIAKEQGRHRVALKPEELYQLFEWSLECEDSPVVIQTVESLSARLHRVYEVKKDAYLDTDPSATDIVKTERPALATAYVAPATATEQRLSGIFEQFFGIDRVGTDDNFFELGGDSLKGMMLLKRVKNEFNVNITLTDLLLRNNIAAMATRIDELTWLNAAVDLENEIII</sequence>
<evidence type="ECO:0000256" key="2">
    <source>
        <dbReference type="ARBA" id="ARBA00022450"/>
    </source>
</evidence>
<protein>
    <submittedName>
        <fullName evidence="5">Phosphopantetheine binding protein</fullName>
    </submittedName>
</protein>